<evidence type="ECO:0000256" key="4">
    <source>
        <dbReference type="ARBA" id="ARBA00023159"/>
    </source>
</evidence>
<dbReference type="Gene3D" id="1.10.10.10">
    <property type="entry name" value="Winged helix-like DNA-binding domain superfamily/Winged helix DNA-binding domain"/>
    <property type="match status" value="1"/>
</dbReference>
<dbReference type="Pfam" id="PF03466">
    <property type="entry name" value="LysR_substrate"/>
    <property type="match status" value="1"/>
</dbReference>
<evidence type="ECO:0000256" key="2">
    <source>
        <dbReference type="ARBA" id="ARBA00023015"/>
    </source>
</evidence>
<dbReference type="InterPro" id="IPR036388">
    <property type="entry name" value="WH-like_DNA-bd_sf"/>
</dbReference>
<evidence type="ECO:0000256" key="3">
    <source>
        <dbReference type="ARBA" id="ARBA00023125"/>
    </source>
</evidence>
<dbReference type="Proteomes" id="UP001155500">
    <property type="component" value="Unassembled WGS sequence"/>
</dbReference>
<dbReference type="GO" id="GO:2000142">
    <property type="term" value="P:regulation of DNA-templated transcription initiation"/>
    <property type="evidence" value="ECO:0007669"/>
    <property type="project" value="TreeGrafter"/>
</dbReference>
<keyword evidence="3" id="KW-0238">DNA-binding</keyword>
<proteinExistence type="inferred from homology"/>
<evidence type="ECO:0000256" key="5">
    <source>
        <dbReference type="ARBA" id="ARBA00023163"/>
    </source>
</evidence>
<dbReference type="PANTHER" id="PTHR30293:SF2">
    <property type="entry name" value="TRANSCRIPTIONAL ACTIVATOR PROTEIN NHAR"/>
    <property type="match status" value="1"/>
</dbReference>
<protein>
    <submittedName>
        <fullName evidence="7">Transcriptional activator NhaR</fullName>
    </submittedName>
</protein>
<dbReference type="AlphaFoldDB" id="A0A9X4P9R8"/>
<name>A0A9X4P9R8_9PAST</name>
<dbReference type="PROSITE" id="PS50931">
    <property type="entry name" value="HTH_LYSR"/>
    <property type="match status" value="1"/>
</dbReference>
<keyword evidence="4" id="KW-0010">Activator</keyword>
<dbReference type="GO" id="GO:0003700">
    <property type="term" value="F:DNA-binding transcription factor activity"/>
    <property type="evidence" value="ECO:0007669"/>
    <property type="project" value="InterPro"/>
</dbReference>
<sequence length="297" mass="33782">MPLNFNQLYYFWLVCKSGSVSQAAQRLSLTSQAITSQIRALENRFNGKLFKRQGRGIEPTELGKIVFRYCEKMFALSQEMLEILDSHQDQYLSFDVGVADALSKPLVSQILQKTQQQNNRIKLRCFESTHELLLEQLSQHQIDMFLSDCPVDSAQQEGIYSIKLGESPLSFFALSPNIERPFPYCLEDNPMLLPSAKTALGRKLQSWINIKGLHIQVIGEFDDAALMKAFALSQNAILVLPSICRKERENLVEIGQTKEISESYYAIFVERVIQHPAVKAICSEDFSDLFCLQDLSN</sequence>
<dbReference type="NCBIfam" id="NF008284">
    <property type="entry name" value="PRK11062.1"/>
    <property type="match status" value="1"/>
</dbReference>
<reference evidence="7" key="1">
    <citation type="submission" date="2016-03" db="EMBL/GenBank/DDBJ databases">
        <title>Co-evolution between Pasteurellaceae and their hosts.</title>
        <authorList>
            <person name="Hansen M.J."/>
            <person name="Bojesen A.M."/>
            <person name="Planet P."/>
        </authorList>
    </citation>
    <scope>NUCLEOTIDE SEQUENCE</scope>
    <source>
        <strain evidence="7">146/S8/89</strain>
    </source>
</reference>
<evidence type="ECO:0000313" key="8">
    <source>
        <dbReference type="Proteomes" id="UP001155500"/>
    </source>
</evidence>
<dbReference type="EMBL" id="LWID01000001">
    <property type="protein sequence ID" value="MDG6895113.1"/>
    <property type="molecule type" value="Genomic_DNA"/>
</dbReference>
<comment type="similarity">
    <text evidence="1">Belongs to the LysR transcriptional regulatory family.</text>
</comment>
<dbReference type="GO" id="GO:0003677">
    <property type="term" value="F:DNA binding"/>
    <property type="evidence" value="ECO:0007669"/>
    <property type="project" value="UniProtKB-KW"/>
</dbReference>
<dbReference type="InterPro" id="IPR036390">
    <property type="entry name" value="WH_DNA-bd_sf"/>
</dbReference>
<keyword evidence="5" id="KW-0804">Transcription</keyword>
<dbReference type="RefSeq" id="WP_279572547.1">
    <property type="nucleotide sequence ID" value="NZ_LWID01000001.1"/>
</dbReference>
<evidence type="ECO:0000256" key="1">
    <source>
        <dbReference type="ARBA" id="ARBA00009437"/>
    </source>
</evidence>
<evidence type="ECO:0000313" key="7">
    <source>
        <dbReference type="EMBL" id="MDG6895113.1"/>
    </source>
</evidence>
<organism evidence="7 8">
    <name type="scientific">Volucribacter amazonae</name>
    <dbReference type="NCBI Taxonomy" id="256731"/>
    <lineage>
        <taxon>Bacteria</taxon>
        <taxon>Pseudomonadati</taxon>
        <taxon>Pseudomonadota</taxon>
        <taxon>Gammaproteobacteria</taxon>
        <taxon>Pasteurellales</taxon>
        <taxon>Pasteurellaceae</taxon>
        <taxon>Volucribacter</taxon>
    </lineage>
</organism>
<dbReference type="Gene3D" id="3.40.190.290">
    <property type="match status" value="1"/>
</dbReference>
<comment type="caution">
    <text evidence="7">The sequence shown here is derived from an EMBL/GenBank/DDBJ whole genome shotgun (WGS) entry which is preliminary data.</text>
</comment>
<dbReference type="SUPFAM" id="SSF46785">
    <property type="entry name" value="Winged helix' DNA-binding domain"/>
    <property type="match status" value="1"/>
</dbReference>
<evidence type="ECO:0000259" key="6">
    <source>
        <dbReference type="PROSITE" id="PS50931"/>
    </source>
</evidence>
<dbReference type="PANTHER" id="PTHR30293">
    <property type="entry name" value="TRANSCRIPTIONAL REGULATORY PROTEIN NAC-RELATED"/>
    <property type="match status" value="1"/>
</dbReference>
<dbReference type="InterPro" id="IPR000847">
    <property type="entry name" value="LysR_HTH_N"/>
</dbReference>
<dbReference type="Pfam" id="PF00126">
    <property type="entry name" value="HTH_1"/>
    <property type="match status" value="1"/>
</dbReference>
<feature type="domain" description="HTH lysR-type" evidence="6">
    <location>
        <begin position="3"/>
        <end position="60"/>
    </location>
</feature>
<dbReference type="InterPro" id="IPR005119">
    <property type="entry name" value="LysR_subst-bd"/>
</dbReference>
<accession>A0A9X4P9R8</accession>
<gene>
    <name evidence="7" type="primary">nhaR</name>
    <name evidence="7" type="ORF">A6A20_05595</name>
</gene>
<keyword evidence="2" id="KW-0805">Transcription regulation</keyword>
<dbReference type="SUPFAM" id="SSF53850">
    <property type="entry name" value="Periplasmic binding protein-like II"/>
    <property type="match status" value="1"/>
</dbReference>
<keyword evidence="8" id="KW-1185">Reference proteome</keyword>